<evidence type="ECO:0000313" key="2">
    <source>
        <dbReference type="EMBL" id="KAF7348303.1"/>
    </source>
</evidence>
<dbReference type="OrthoDB" id="3252135at2759"/>
<feature type="region of interest" description="Disordered" evidence="1">
    <location>
        <begin position="30"/>
        <end position="58"/>
    </location>
</feature>
<keyword evidence="3" id="KW-1185">Reference proteome</keyword>
<proteinExistence type="predicted"/>
<evidence type="ECO:0000313" key="3">
    <source>
        <dbReference type="Proteomes" id="UP000623467"/>
    </source>
</evidence>
<gene>
    <name evidence="2" type="ORF">MSAN_01784000</name>
</gene>
<reference evidence="2" key="1">
    <citation type="submission" date="2020-05" db="EMBL/GenBank/DDBJ databases">
        <title>Mycena genomes resolve the evolution of fungal bioluminescence.</title>
        <authorList>
            <person name="Tsai I.J."/>
        </authorList>
    </citation>
    <scope>NUCLEOTIDE SEQUENCE</scope>
    <source>
        <strain evidence="2">160909Yilan</strain>
    </source>
</reference>
<sequence>MGLFNLRYSLKYDSNPTICCAITMDLQYSQSHSSQPPPNYSPPPPPPCYSQNPADDEARIDISPRSHGRRHLLPSGVFVKACGSTTVILSGQEPAIRVPVYRQHGSIRGSLIVEEDASQIREVVAKLQGRLEVTTTYAGVQIIKVVNDTYRLWSSSSSTSPFPGTIDIVCDFPTTFQYQGRDFPLPPSYIAGFPGFPALFAKCSYSLNISIIKHKRLGLLSKTKLIYIPVEYSPQTVPTRGLPPIVHFLSSVKVIPEEWQQTSFQMNTRTPGLSPIQCEAFIPSVKVFGLSDTIPLHLQLSGPLSSLRELISPCHVESDLVHSPVRVYLARKVTFEHHTTSAWRIQRIGEGHFPPLPVAISKCTCQPSCDSCNLCMDTLGWDGEVKCDAGITVGGFHAAGLTVMDFITLEITPPKPGLSPLRPVRHAFPIRFVTETFVEPT</sequence>
<name>A0A8H6XUC8_9AGAR</name>
<feature type="compositionally biased region" description="Pro residues" evidence="1">
    <location>
        <begin position="35"/>
        <end position="48"/>
    </location>
</feature>
<comment type="caution">
    <text evidence="2">The sequence shown here is derived from an EMBL/GenBank/DDBJ whole genome shotgun (WGS) entry which is preliminary data.</text>
</comment>
<dbReference type="AlphaFoldDB" id="A0A8H6XUC8"/>
<organism evidence="2 3">
    <name type="scientific">Mycena sanguinolenta</name>
    <dbReference type="NCBI Taxonomy" id="230812"/>
    <lineage>
        <taxon>Eukaryota</taxon>
        <taxon>Fungi</taxon>
        <taxon>Dikarya</taxon>
        <taxon>Basidiomycota</taxon>
        <taxon>Agaricomycotina</taxon>
        <taxon>Agaricomycetes</taxon>
        <taxon>Agaricomycetidae</taxon>
        <taxon>Agaricales</taxon>
        <taxon>Marasmiineae</taxon>
        <taxon>Mycenaceae</taxon>
        <taxon>Mycena</taxon>
    </lineage>
</organism>
<accession>A0A8H6XUC8</accession>
<dbReference type="Proteomes" id="UP000623467">
    <property type="component" value="Unassembled WGS sequence"/>
</dbReference>
<protein>
    <submittedName>
        <fullName evidence="2">Uncharacterized protein</fullName>
    </submittedName>
</protein>
<dbReference type="EMBL" id="JACAZH010000017">
    <property type="protein sequence ID" value="KAF7348303.1"/>
    <property type="molecule type" value="Genomic_DNA"/>
</dbReference>
<evidence type="ECO:0000256" key="1">
    <source>
        <dbReference type="SAM" id="MobiDB-lite"/>
    </source>
</evidence>